<dbReference type="EMBL" id="WUBI01000004">
    <property type="protein sequence ID" value="MWV46622.1"/>
    <property type="molecule type" value="Genomic_DNA"/>
</dbReference>
<gene>
    <name evidence="5" type="ORF">GRF59_23725</name>
</gene>
<dbReference type="Proteomes" id="UP000460318">
    <property type="component" value="Unassembled WGS sequence"/>
</dbReference>
<dbReference type="Gene3D" id="3.40.47.10">
    <property type="match status" value="1"/>
</dbReference>
<evidence type="ECO:0000313" key="5">
    <source>
        <dbReference type="EMBL" id="MWV46622.1"/>
    </source>
</evidence>
<organism evidence="5 6">
    <name type="scientific">Paenibacillus dendrobii</name>
    <dbReference type="NCBI Taxonomy" id="2691084"/>
    <lineage>
        <taxon>Bacteria</taxon>
        <taxon>Bacillati</taxon>
        <taxon>Bacillota</taxon>
        <taxon>Bacilli</taxon>
        <taxon>Bacillales</taxon>
        <taxon>Paenibacillaceae</taxon>
        <taxon>Paenibacillus</taxon>
    </lineage>
</organism>
<feature type="domain" description="Beta-ketoacyl-[acyl-carrier-protein] synthase III N-terminal" evidence="4">
    <location>
        <begin position="100"/>
        <end position="179"/>
    </location>
</feature>
<evidence type="ECO:0000256" key="1">
    <source>
        <dbReference type="ARBA" id="ARBA00022679"/>
    </source>
</evidence>
<dbReference type="AlphaFoldDB" id="A0A7X3IQY0"/>
<dbReference type="PANTHER" id="PTHR34069">
    <property type="entry name" value="3-OXOACYL-[ACYL-CARRIER-PROTEIN] SYNTHASE 3"/>
    <property type="match status" value="1"/>
</dbReference>
<dbReference type="InterPro" id="IPR013747">
    <property type="entry name" value="ACP_syn_III_C"/>
</dbReference>
<evidence type="ECO:0000259" key="4">
    <source>
        <dbReference type="Pfam" id="PF08545"/>
    </source>
</evidence>
<dbReference type="InterPro" id="IPR013751">
    <property type="entry name" value="ACP_syn_III_N"/>
</dbReference>
<dbReference type="PANTHER" id="PTHR34069:SF2">
    <property type="entry name" value="BETA-KETOACYL-[ACYL-CARRIER-PROTEIN] SYNTHASE III"/>
    <property type="match status" value="1"/>
</dbReference>
<evidence type="ECO:0000256" key="2">
    <source>
        <dbReference type="ARBA" id="ARBA00023315"/>
    </source>
</evidence>
<dbReference type="SUPFAM" id="SSF53901">
    <property type="entry name" value="Thiolase-like"/>
    <property type="match status" value="1"/>
</dbReference>
<comment type="caution">
    <text evidence="5">The sequence shown here is derived from an EMBL/GenBank/DDBJ whole genome shotgun (WGS) entry which is preliminary data.</text>
</comment>
<name>A0A7X3IQY0_9BACL</name>
<evidence type="ECO:0000313" key="6">
    <source>
        <dbReference type="Proteomes" id="UP000460318"/>
    </source>
</evidence>
<dbReference type="NCBIfam" id="NF006829">
    <property type="entry name" value="PRK09352.1"/>
    <property type="match status" value="1"/>
</dbReference>
<dbReference type="GO" id="GO:0006633">
    <property type="term" value="P:fatty acid biosynthetic process"/>
    <property type="evidence" value="ECO:0007669"/>
    <property type="project" value="InterPro"/>
</dbReference>
<dbReference type="CDD" id="cd00830">
    <property type="entry name" value="KAS_III"/>
    <property type="match status" value="1"/>
</dbReference>
<dbReference type="GO" id="GO:0033818">
    <property type="term" value="F:beta-ketoacyl-acyl-carrier-protein synthase III activity"/>
    <property type="evidence" value="ECO:0007669"/>
    <property type="project" value="UniProtKB-EC"/>
</dbReference>
<dbReference type="InterPro" id="IPR016039">
    <property type="entry name" value="Thiolase-like"/>
</dbReference>
<protein>
    <submittedName>
        <fullName evidence="5">Beta-ketoacyl-ACP synthase 3</fullName>
        <ecNumber evidence="5">2.3.1.180</ecNumber>
    </submittedName>
</protein>
<keyword evidence="2 5" id="KW-0012">Acyltransferase</keyword>
<dbReference type="Pfam" id="PF08545">
    <property type="entry name" value="ACP_syn_III"/>
    <property type="match status" value="1"/>
</dbReference>
<dbReference type="EC" id="2.3.1.180" evidence="5"/>
<feature type="domain" description="Beta-ketoacyl-[acyl-carrier-protein] synthase III C-terminal" evidence="3">
    <location>
        <begin position="242"/>
        <end position="325"/>
    </location>
</feature>
<dbReference type="Pfam" id="PF08541">
    <property type="entry name" value="ACP_syn_III_C"/>
    <property type="match status" value="1"/>
</dbReference>
<dbReference type="GO" id="GO:0044550">
    <property type="term" value="P:secondary metabolite biosynthetic process"/>
    <property type="evidence" value="ECO:0007669"/>
    <property type="project" value="TreeGrafter"/>
</dbReference>
<accession>A0A7X3IQY0</accession>
<keyword evidence="6" id="KW-1185">Reference proteome</keyword>
<evidence type="ECO:0000259" key="3">
    <source>
        <dbReference type="Pfam" id="PF08541"/>
    </source>
</evidence>
<reference evidence="5 6" key="1">
    <citation type="submission" date="2019-12" db="EMBL/GenBank/DDBJ databases">
        <title>Paenibacillus sp. nov., an endophytic bacterium isolated from the stem of Dendrobium.</title>
        <authorList>
            <person name="Zhao R."/>
        </authorList>
    </citation>
    <scope>NUCLEOTIDE SEQUENCE [LARGE SCALE GENOMIC DNA]</scope>
    <source>
        <strain evidence="5 6">HJL G12</strain>
    </source>
</reference>
<keyword evidence="1 5" id="KW-0808">Transferase</keyword>
<sequence length="329" mass="36503">MKRAYIKGIDYHVPELFEKNSESDRITRKVGILKRPIANCDEYASDLAIAAAKKMLTKQNIDISTIDMLIYCTQSPDYILPTTACILQDALGLSTRCAAFDINLGCSGYVYGLSVAKAFIESGMANNILFLTSDTYSKYINPKDRSVRVLFGDGASATLVSGKESDRELIGPFVFGTDGTGKDNLIIKSGGLKEPITKQSEIEEEDSFGNIRSNRNLYMNGSEIFNFTLREIPLAVTKLLSISGMKIKDYNRFVFHQANKFMLENLRKILDISEERFSLNLENYGNTVSSSIPISLCKDLENKKASKEDTAMLVGFGVGYSWAACNIIL</sequence>
<dbReference type="RefSeq" id="WP_160500189.1">
    <property type="nucleotide sequence ID" value="NZ_WUBI01000004.1"/>
</dbReference>
<dbReference type="GO" id="GO:0004315">
    <property type="term" value="F:3-oxoacyl-[acyl-carrier-protein] synthase activity"/>
    <property type="evidence" value="ECO:0007669"/>
    <property type="project" value="InterPro"/>
</dbReference>
<proteinExistence type="predicted"/>